<evidence type="ECO:0000256" key="1">
    <source>
        <dbReference type="SAM" id="MobiDB-lite"/>
    </source>
</evidence>
<evidence type="ECO:0000313" key="2">
    <source>
        <dbReference type="EMBL" id="GBP83513.1"/>
    </source>
</evidence>
<dbReference type="EMBL" id="BGZK01001625">
    <property type="protein sequence ID" value="GBP83513.1"/>
    <property type="molecule type" value="Genomic_DNA"/>
</dbReference>
<organism evidence="2 3">
    <name type="scientific">Eumeta variegata</name>
    <name type="common">Bagworm moth</name>
    <name type="synonym">Eumeta japonica</name>
    <dbReference type="NCBI Taxonomy" id="151549"/>
    <lineage>
        <taxon>Eukaryota</taxon>
        <taxon>Metazoa</taxon>
        <taxon>Ecdysozoa</taxon>
        <taxon>Arthropoda</taxon>
        <taxon>Hexapoda</taxon>
        <taxon>Insecta</taxon>
        <taxon>Pterygota</taxon>
        <taxon>Neoptera</taxon>
        <taxon>Endopterygota</taxon>
        <taxon>Lepidoptera</taxon>
        <taxon>Glossata</taxon>
        <taxon>Ditrysia</taxon>
        <taxon>Tineoidea</taxon>
        <taxon>Psychidae</taxon>
        <taxon>Oiketicinae</taxon>
        <taxon>Eumeta</taxon>
    </lineage>
</organism>
<reference evidence="2 3" key="1">
    <citation type="journal article" date="2019" name="Commun. Biol.">
        <title>The bagworm genome reveals a unique fibroin gene that provides high tensile strength.</title>
        <authorList>
            <person name="Kono N."/>
            <person name="Nakamura H."/>
            <person name="Ohtoshi R."/>
            <person name="Tomita M."/>
            <person name="Numata K."/>
            <person name="Arakawa K."/>
        </authorList>
    </citation>
    <scope>NUCLEOTIDE SEQUENCE [LARGE SCALE GENOMIC DNA]</scope>
</reference>
<comment type="caution">
    <text evidence="2">The sequence shown here is derived from an EMBL/GenBank/DDBJ whole genome shotgun (WGS) entry which is preliminary data.</text>
</comment>
<dbReference type="AlphaFoldDB" id="A0A4C1Z8Q1"/>
<accession>A0A4C1Z8Q1</accession>
<dbReference type="Proteomes" id="UP000299102">
    <property type="component" value="Unassembled WGS sequence"/>
</dbReference>
<feature type="compositionally biased region" description="Basic and acidic residues" evidence="1">
    <location>
        <begin position="18"/>
        <end position="31"/>
    </location>
</feature>
<gene>
    <name evidence="2" type="ORF">EVAR_98858_1</name>
</gene>
<protein>
    <submittedName>
        <fullName evidence="2">Uncharacterized protein</fullName>
    </submittedName>
</protein>
<proteinExistence type="predicted"/>
<evidence type="ECO:0000313" key="3">
    <source>
        <dbReference type="Proteomes" id="UP000299102"/>
    </source>
</evidence>
<keyword evidence="3" id="KW-1185">Reference proteome</keyword>
<feature type="compositionally biased region" description="Basic residues" evidence="1">
    <location>
        <begin position="8"/>
        <end position="17"/>
    </location>
</feature>
<feature type="region of interest" description="Disordered" evidence="1">
    <location>
        <begin position="1"/>
        <end position="31"/>
    </location>
</feature>
<sequence>MLPVSDRQRRKGHKSFRRDRFSGYEKSRQAHDFQDPCDVVDLSFHAQPADLELGEHLARVGRVAHVVEGRGGVAARLLQQHVASGVLNGARTTSPAAPGGTFINI</sequence>
<name>A0A4C1Z8Q1_EUMVA</name>